<evidence type="ECO:0008006" key="4">
    <source>
        <dbReference type="Google" id="ProtNLM"/>
    </source>
</evidence>
<feature type="transmembrane region" description="Helical" evidence="1">
    <location>
        <begin position="331"/>
        <end position="352"/>
    </location>
</feature>
<comment type="caution">
    <text evidence="2">The sequence shown here is derived from an EMBL/GenBank/DDBJ whole genome shotgun (WGS) entry which is preliminary data.</text>
</comment>
<accession>A0A1V4SPX5</accession>
<feature type="transmembrane region" description="Helical" evidence="1">
    <location>
        <begin position="184"/>
        <end position="206"/>
    </location>
</feature>
<organism evidence="2 3">
    <name type="scientific">Ruminiclostridium hungatei</name>
    <name type="common">Clostridium hungatei</name>
    <dbReference type="NCBI Taxonomy" id="48256"/>
    <lineage>
        <taxon>Bacteria</taxon>
        <taxon>Bacillati</taxon>
        <taxon>Bacillota</taxon>
        <taxon>Clostridia</taxon>
        <taxon>Eubacteriales</taxon>
        <taxon>Oscillospiraceae</taxon>
        <taxon>Ruminiclostridium</taxon>
    </lineage>
</organism>
<feature type="transmembrane region" description="Helical" evidence="1">
    <location>
        <begin position="372"/>
        <end position="394"/>
    </location>
</feature>
<feature type="transmembrane region" description="Helical" evidence="1">
    <location>
        <begin position="218"/>
        <end position="238"/>
    </location>
</feature>
<protein>
    <recommendedName>
        <fullName evidence="4">Peptidase family M50</fullName>
    </recommendedName>
</protein>
<evidence type="ECO:0000313" key="2">
    <source>
        <dbReference type="EMBL" id="OPX45958.1"/>
    </source>
</evidence>
<dbReference type="EMBL" id="MZGX01000002">
    <property type="protein sequence ID" value="OPX45958.1"/>
    <property type="molecule type" value="Genomic_DNA"/>
</dbReference>
<dbReference type="Proteomes" id="UP000191554">
    <property type="component" value="Unassembled WGS sequence"/>
</dbReference>
<keyword evidence="3" id="KW-1185">Reference proteome</keyword>
<name>A0A1V4SPX5_RUMHU</name>
<dbReference type="OrthoDB" id="1906242at2"/>
<sequence length="405" mass="46072">MKKDKTEYSKIPEALDPDTYKPKIYRDISVTVLYEKKEGNEYCIGSVERDAYIKATQSQVNNLWNCISIMNGALTITEIQGEMEMQGIKVDVYQLVMKLLRVGLLEDENYMGRPFDEASRLTFPLCAVDIKRLSGLIQPFSRIIVSCVLVLLGLGIVIFSYLLLENKISIIELIRYKNSYIKSFIFSSLLAIPIFITHEFAHVIVAGKYKLYAAKMNFALYFGFIPMAYVRISGIYTLPRNKRIKIMSAGIIWNITLGITLTVVSYLLNIEILKVIALSNFQIALVNLSPFSLSDGYFLMCNFMKVSNLRMNFFKAVTMGKQGGAKAKYSLITWVYIACTSIFMGVMSVTFGNSLLRKIIKYRVLPEIEPSSVVFTILHITVSIICIILCFVLVRLRFKVLKKSF</sequence>
<dbReference type="RefSeq" id="WP_080062910.1">
    <property type="nucleotide sequence ID" value="NZ_MZGX01000002.1"/>
</dbReference>
<evidence type="ECO:0000313" key="3">
    <source>
        <dbReference type="Proteomes" id="UP000191554"/>
    </source>
</evidence>
<gene>
    <name evidence="2" type="ORF">CLHUN_04330</name>
</gene>
<feature type="transmembrane region" description="Helical" evidence="1">
    <location>
        <begin position="281"/>
        <end position="301"/>
    </location>
</feature>
<feature type="transmembrane region" description="Helical" evidence="1">
    <location>
        <begin position="250"/>
        <end position="269"/>
    </location>
</feature>
<dbReference type="AlphaFoldDB" id="A0A1V4SPX5"/>
<proteinExistence type="predicted"/>
<evidence type="ECO:0000256" key="1">
    <source>
        <dbReference type="SAM" id="Phobius"/>
    </source>
</evidence>
<keyword evidence="1" id="KW-1133">Transmembrane helix</keyword>
<keyword evidence="1" id="KW-0472">Membrane</keyword>
<reference evidence="2 3" key="1">
    <citation type="submission" date="2017-03" db="EMBL/GenBank/DDBJ databases">
        <title>Genome sequence of Clostridium hungatei DSM 14427.</title>
        <authorList>
            <person name="Poehlein A."/>
            <person name="Daniel R."/>
        </authorList>
    </citation>
    <scope>NUCLEOTIDE SEQUENCE [LARGE SCALE GENOMIC DNA]</scope>
    <source>
        <strain evidence="2 3">DSM 14427</strain>
    </source>
</reference>
<feature type="transmembrane region" description="Helical" evidence="1">
    <location>
        <begin position="143"/>
        <end position="164"/>
    </location>
</feature>
<dbReference type="STRING" id="48256.CLHUN_04330"/>
<keyword evidence="1" id="KW-0812">Transmembrane</keyword>